<dbReference type="Gene3D" id="3.20.20.100">
    <property type="entry name" value="NADP-dependent oxidoreductase domain"/>
    <property type="match status" value="1"/>
</dbReference>
<keyword evidence="4" id="KW-1185">Reference proteome</keyword>
<dbReference type="InterPro" id="IPR036812">
    <property type="entry name" value="NAD(P)_OxRdtase_dom_sf"/>
</dbReference>
<evidence type="ECO:0000256" key="1">
    <source>
        <dbReference type="ARBA" id="ARBA00023002"/>
    </source>
</evidence>
<dbReference type="InterPro" id="IPR050523">
    <property type="entry name" value="AKR_Detox_Biosynth"/>
</dbReference>
<dbReference type="SUPFAM" id="SSF51430">
    <property type="entry name" value="NAD(P)-linked oxidoreductase"/>
    <property type="match status" value="1"/>
</dbReference>
<dbReference type="Proteomes" id="UP000020467">
    <property type="component" value="Unassembled WGS sequence"/>
</dbReference>
<evidence type="ECO:0000313" key="3">
    <source>
        <dbReference type="EMBL" id="EXF84531.1"/>
    </source>
</evidence>
<organism evidence="3 4">
    <name type="scientific">Colletotrichum fioriniae PJ7</name>
    <dbReference type="NCBI Taxonomy" id="1445577"/>
    <lineage>
        <taxon>Eukaryota</taxon>
        <taxon>Fungi</taxon>
        <taxon>Dikarya</taxon>
        <taxon>Ascomycota</taxon>
        <taxon>Pezizomycotina</taxon>
        <taxon>Sordariomycetes</taxon>
        <taxon>Hypocreomycetidae</taxon>
        <taxon>Glomerellales</taxon>
        <taxon>Glomerellaceae</taxon>
        <taxon>Colletotrichum</taxon>
        <taxon>Colletotrichum acutatum species complex</taxon>
    </lineage>
</organism>
<dbReference type="PRINTS" id="PR00069">
    <property type="entry name" value="ALDKETRDTASE"/>
</dbReference>
<dbReference type="EMBL" id="JARH01000164">
    <property type="protein sequence ID" value="EXF84531.1"/>
    <property type="molecule type" value="Genomic_DNA"/>
</dbReference>
<protein>
    <submittedName>
        <fullName evidence="3">Aflatoxin B1 aldehyde reductase member 2</fullName>
    </submittedName>
</protein>
<comment type="caution">
    <text evidence="3">The sequence shown here is derived from an EMBL/GenBank/DDBJ whole genome shotgun (WGS) entry which is preliminary data.</text>
</comment>
<dbReference type="PANTHER" id="PTHR43364:SF4">
    <property type="entry name" value="NAD(P)-LINKED OXIDOREDUCTASE SUPERFAMILY PROTEIN"/>
    <property type="match status" value="1"/>
</dbReference>
<feature type="domain" description="NADP-dependent oxidoreductase" evidence="2">
    <location>
        <begin position="9"/>
        <end position="311"/>
    </location>
</feature>
<name>A0A010RVD4_9PEZI</name>
<gene>
    <name evidence="3" type="ORF">CFIO01_09659</name>
</gene>
<dbReference type="HOGENOM" id="CLU_023205_1_1_1"/>
<keyword evidence="1" id="KW-0560">Oxidoreductase</keyword>
<proteinExistence type="predicted"/>
<dbReference type="CDD" id="cd19075">
    <property type="entry name" value="AKR_AKR7A1-5"/>
    <property type="match status" value="1"/>
</dbReference>
<dbReference type="Pfam" id="PF00248">
    <property type="entry name" value="Aldo_ket_red"/>
    <property type="match status" value="1"/>
</dbReference>
<dbReference type="InterPro" id="IPR020471">
    <property type="entry name" value="AKR"/>
</dbReference>
<evidence type="ECO:0000313" key="4">
    <source>
        <dbReference type="Proteomes" id="UP000020467"/>
    </source>
</evidence>
<dbReference type="AlphaFoldDB" id="A0A010RVD4"/>
<dbReference type="InterPro" id="IPR023210">
    <property type="entry name" value="NADP_OxRdtase_dom"/>
</dbReference>
<dbReference type="PANTHER" id="PTHR43364">
    <property type="entry name" value="NADH-SPECIFIC METHYLGLYOXAL REDUCTASE-RELATED"/>
    <property type="match status" value="1"/>
</dbReference>
<sequence length="324" mass="35886">MAFKLPLTIILGTHSVGDSIVDPETSHFDTEQDVQALLDDFYSRGYNHLDTARDYSPNVPGASESRLGKAKGASRFTIHTKVHSADPGDHLPTKLELSIDQSLRDLQMPTVETMFLHFPDRHTPFDETIKAMDTALKQGKFKKYGLSNYSATEVQRVLDICERHGYRKPSVYEGHYNAIVRGGEKELFPLLRKHHMAFYAYSPAAGGLFSGHTASSGRWKSDNFLGNVYTYLYRKPPVRIAAATILELATNHGIDGHAAALRWTAFHSHLDGEHGDAVIFGVSKMEQLHQTLDALEAGPLPEDLAAAIATIYSTVEGAEPPYHL</sequence>
<dbReference type="GO" id="GO:0016491">
    <property type="term" value="F:oxidoreductase activity"/>
    <property type="evidence" value="ECO:0007669"/>
    <property type="project" value="UniProtKB-KW"/>
</dbReference>
<dbReference type="KEGG" id="cfj:CFIO01_09659"/>
<accession>A0A010RVD4</accession>
<reference evidence="3 4" key="1">
    <citation type="submission" date="2014-02" db="EMBL/GenBank/DDBJ databases">
        <title>The genome sequence of Colletotrichum fioriniae PJ7.</title>
        <authorList>
            <person name="Baroncelli R."/>
            <person name="Thon M.R."/>
        </authorList>
    </citation>
    <scope>NUCLEOTIDE SEQUENCE [LARGE SCALE GENOMIC DNA]</scope>
    <source>
        <strain evidence="3 4">PJ7</strain>
    </source>
</reference>
<evidence type="ECO:0000259" key="2">
    <source>
        <dbReference type="Pfam" id="PF00248"/>
    </source>
</evidence>
<dbReference type="OrthoDB" id="2310150at2759"/>
<dbReference type="eggNOG" id="ENOG502SI2J">
    <property type="taxonomic scope" value="Eukaryota"/>
</dbReference>